<accession>A0A7W4W2P4</accession>
<proteinExistence type="predicted"/>
<comment type="caution">
    <text evidence="3">The sequence shown here is derived from an EMBL/GenBank/DDBJ whole genome shotgun (WGS) entry which is preliminary data.</text>
</comment>
<dbReference type="PANTHER" id="PTHR48081:SF6">
    <property type="entry name" value="PEPTIDASE S9 PROLYL OLIGOPEPTIDASE CATALYTIC DOMAIN-CONTAINING PROTEIN"/>
    <property type="match status" value="1"/>
</dbReference>
<evidence type="ECO:0000259" key="2">
    <source>
        <dbReference type="Pfam" id="PF01738"/>
    </source>
</evidence>
<dbReference type="EMBL" id="JACHWY010000001">
    <property type="protein sequence ID" value="MBB3045824.1"/>
    <property type="molecule type" value="Genomic_DNA"/>
</dbReference>
<keyword evidence="4" id="KW-1185">Reference proteome</keyword>
<evidence type="ECO:0000313" key="3">
    <source>
        <dbReference type="EMBL" id="MBB3045824.1"/>
    </source>
</evidence>
<dbReference type="Pfam" id="PF01738">
    <property type="entry name" value="DLH"/>
    <property type="match status" value="1"/>
</dbReference>
<evidence type="ECO:0000256" key="1">
    <source>
        <dbReference type="ARBA" id="ARBA00022801"/>
    </source>
</evidence>
<reference evidence="3 4" key="1">
    <citation type="submission" date="2020-08" db="EMBL/GenBank/DDBJ databases">
        <title>Genomic Encyclopedia of Type Strains, Phase III (KMG-III): the genomes of soil and plant-associated and newly described type strains.</title>
        <authorList>
            <person name="Whitman W."/>
        </authorList>
    </citation>
    <scope>NUCLEOTIDE SEQUENCE [LARGE SCALE GENOMIC DNA]</scope>
    <source>
        <strain evidence="3 4">CECT 8654</strain>
    </source>
</reference>
<dbReference type="SUPFAM" id="SSF53474">
    <property type="entry name" value="alpha/beta-Hydrolases"/>
    <property type="match status" value="1"/>
</dbReference>
<dbReference type="Gene3D" id="3.40.50.1820">
    <property type="entry name" value="alpha/beta hydrolase"/>
    <property type="match status" value="1"/>
</dbReference>
<dbReference type="RefSeq" id="WP_183408549.1">
    <property type="nucleotide sequence ID" value="NZ_JACHWY010000001.1"/>
</dbReference>
<name>A0A7W4W2P4_9GAMM</name>
<evidence type="ECO:0000313" key="4">
    <source>
        <dbReference type="Proteomes" id="UP000537130"/>
    </source>
</evidence>
<dbReference type="InterPro" id="IPR050300">
    <property type="entry name" value="GDXG_lipolytic_enzyme"/>
</dbReference>
<dbReference type="PANTHER" id="PTHR48081">
    <property type="entry name" value="AB HYDROLASE SUPERFAMILY PROTEIN C4A8.06C"/>
    <property type="match status" value="1"/>
</dbReference>
<sequence length="267" mass="28702">MSSVAELQATSPVPESSLAWGEQQIVRNVSSPALLAFPAAPEGNTGISVVIAPGGGFRFLAIDQEGTEVARWLNARGINAFVLKYRLQPTPRSDLLFKAGLIWMFAGAAINAWRSDDQLPDRPFSPIQTKAISDGLKAIAWVRENAEQWNLRVDSIGMLGFSAGGAVASGVAKQGRGAERADFVALLYAVPAAGEVPDNAAPLFIVTADDDPVVPASWSQALHEQWLAAGRESTLIRYPEGGHGFGLKQQGIAADQWIARFHEWLMR</sequence>
<organism evidence="3 4">
    <name type="scientific">Litorivivens lipolytica</name>
    <dbReference type="NCBI Taxonomy" id="1524264"/>
    <lineage>
        <taxon>Bacteria</taxon>
        <taxon>Pseudomonadati</taxon>
        <taxon>Pseudomonadota</taxon>
        <taxon>Gammaproteobacteria</taxon>
        <taxon>Litorivivens</taxon>
    </lineage>
</organism>
<dbReference type="InterPro" id="IPR029058">
    <property type="entry name" value="AB_hydrolase_fold"/>
</dbReference>
<protein>
    <submittedName>
        <fullName evidence="3">Acetyl esterase/lipase</fullName>
    </submittedName>
</protein>
<dbReference type="AlphaFoldDB" id="A0A7W4W2P4"/>
<feature type="domain" description="Dienelactone hydrolase" evidence="2">
    <location>
        <begin position="124"/>
        <end position="255"/>
    </location>
</feature>
<dbReference type="Proteomes" id="UP000537130">
    <property type="component" value="Unassembled WGS sequence"/>
</dbReference>
<keyword evidence="1" id="KW-0378">Hydrolase</keyword>
<dbReference type="GO" id="GO:0016787">
    <property type="term" value="F:hydrolase activity"/>
    <property type="evidence" value="ECO:0007669"/>
    <property type="project" value="UniProtKB-KW"/>
</dbReference>
<dbReference type="InterPro" id="IPR002925">
    <property type="entry name" value="Dienelactn_hydro"/>
</dbReference>
<gene>
    <name evidence="3" type="ORF">FHR99_000060</name>
</gene>